<organism evidence="1 2">
    <name type="scientific">Microbacterium trichothecenolyticum</name>
    <name type="common">Aureobacterium trichothecenolyticum</name>
    <dbReference type="NCBI Taxonomy" id="69370"/>
    <lineage>
        <taxon>Bacteria</taxon>
        <taxon>Bacillati</taxon>
        <taxon>Actinomycetota</taxon>
        <taxon>Actinomycetes</taxon>
        <taxon>Micrococcales</taxon>
        <taxon>Microbacteriaceae</taxon>
        <taxon>Microbacterium</taxon>
    </lineage>
</organism>
<sequence length="295" mass="31412">MPVRRCSCRCRAGRRLTLPRRVRRRGRTRRCRVTRSQRAMVPRCRASSCMTRSVNLWNWGTFALGTGAANESGSVNGTTGWHQGAQKLTETLESALVVEMGARLYVPALGRFLQVDPVEGGVDNDYVWPTDPIGKNDLSGRAWWEDVGRAVTDSAVGKAALLACGFVPGLIGGICGAVESVAYLIQGRLGDAGVSAVGAVAGTLGMKAVFKAAASTLQATIAARALAQNGAISSRRATKPIARTVRAQLELPLTATFNLTNSAVGDLVRPSVQWMKIDVSGGPRRPGGRGRVRAW</sequence>
<dbReference type="Proteomes" id="UP001226691">
    <property type="component" value="Unassembled WGS sequence"/>
</dbReference>
<name>A0ABU0TRN6_MICTR</name>
<gene>
    <name evidence="1" type="ORF">QE412_000197</name>
</gene>
<dbReference type="EMBL" id="JAUTBF010000001">
    <property type="protein sequence ID" value="MDQ1121624.1"/>
    <property type="molecule type" value="Genomic_DNA"/>
</dbReference>
<comment type="caution">
    <text evidence="1">The sequence shown here is derived from an EMBL/GenBank/DDBJ whole genome shotgun (WGS) entry which is preliminary data.</text>
</comment>
<protein>
    <submittedName>
        <fullName evidence="1">RHS repeat-associated protein</fullName>
    </submittedName>
</protein>
<proteinExistence type="predicted"/>
<keyword evidence="2" id="KW-1185">Reference proteome</keyword>
<evidence type="ECO:0000313" key="2">
    <source>
        <dbReference type="Proteomes" id="UP001226691"/>
    </source>
</evidence>
<evidence type="ECO:0000313" key="1">
    <source>
        <dbReference type="EMBL" id="MDQ1121624.1"/>
    </source>
</evidence>
<accession>A0ABU0TRN6</accession>
<reference evidence="1 2" key="1">
    <citation type="submission" date="2023-07" db="EMBL/GenBank/DDBJ databases">
        <title>Functional and genomic diversity of the sorghum phyllosphere microbiome.</title>
        <authorList>
            <person name="Shade A."/>
        </authorList>
    </citation>
    <scope>NUCLEOTIDE SEQUENCE [LARGE SCALE GENOMIC DNA]</scope>
    <source>
        <strain evidence="1 2">SORGH_AS_1207</strain>
    </source>
</reference>